<evidence type="ECO:0000313" key="1">
    <source>
        <dbReference type="EMBL" id="GFU32602.1"/>
    </source>
</evidence>
<evidence type="ECO:0000313" key="2">
    <source>
        <dbReference type="Proteomes" id="UP000887013"/>
    </source>
</evidence>
<protein>
    <submittedName>
        <fullName evidence="1">Uncharacterized protein</fullName>
    </submittedName>
</protein>
<dbReference type="AlphaFoldDB" id="A0A8X6UMW4"/>
<dbReference type="EMBL" id="BMAW01129942">
    <property type="protein sequence ID" value="GFU32602.1"/>
    <property type="molecule type" value="Genomic_DNA"/>
</dbReference>
<accession>A0A8X6UMW4</accession>
<dbReference type="Proteomes" id="UP000887013">
    <property type="component" value="Unassembled WGS sequence"/>
</dbReference>
<gene>
    <name evidence="1" type="ORF">NPIL_241361</name>
</gene>
<comment type="caution">
    <text evidence="1">The sequence shown here is derived from an EMBL/GenBank/DDBJ whole genome shotgun (WGS) entry which is preliminary data.</text>
</comment>
<organism evidence="1 2">
    <name type="scientific">Nephila pilipes</name>
    <name type="common">Giant wood spider</name>
    <name type="synonym">Nephila maculata</name>
    <dbReference type="NCBI Taxonomy" id="299642"/>
    <lineage>
        <taxon>Eukaryota</taxon>
        <taxon>Metazoa</taxon>
        <taxon>Ecdysozoa</taxon>
        <taxon>Arthropoda</taxon>
        <taxon>Chelicerata</taxon>
        <taxon>Arachnida</taxon>
        <taxon>Araneae</taxon>
        <taxon>Araneomorphae</taxon>
        <taxon>Entelegynae</taxon>
        <taxon>Araneoidea</taxon>
        <taxon>Nephilidae</taxon>
        <taxon>Nephila</taxon>
    </lineage>
</organism>
<name>A0A8X6UMW4_NEPPI</name>
<keyword evidence="2" id="KW-1185">Reference proteome</keyword>
<proteinExistence type="predicted"/>
<reference evidence="1" key="1">
    <citation type="submission" date="2020-08" db="EMBL/GenBank/DDBJ databases">
        <title>Multicomponent nature underlies the extraordinary mechanical properties of spider dragline silk.</title>
        <authorList>
            <person name="Kono N."/>
            <person name="Nakamura H."/>
            <person name="Mori M."/>
            <person name="Yoshida Y."/>
            <person name="Ohtoshi R."/>
            <person name="Malay A.D."/>
            <person name="Moran D.A.P."/>
            <person name="Tomita M."/>
            <person name="Numata K."/>
            <person name="Arakawa K."/>
        </authorList>
    </citation>
    <scope>NUCLEOTIDE SEQUENCE</scope>
</reference>
<sequence length="79" mass="9489">MQYDKLWYCDKLVNVFTTKHTVNKLPKFGKMCNDLFFKTSMPPFYRIISIAILGEKADAHSTHHMIFWRDDEDVFWLDV</sequence>